<feature type="compositionally biased region" description="Polar residues" evidence="5">
    <location>
        <begin position="1"/>
        <end position="11"/>
    </location>
</feature>
<organism evidence="7 8">
    <name type="scientific">Gymnopus androsaceus JB14</name>
    <dbReference type="NCBI Taxonomy" id="1447944"/>
    <lineage>
        <taxon>Eukaryota</taxon>
        <taxon>Fungi</taxon>
        <taxon>Dikarya</taxon>
        <taxon>Basidiomycota</taxon>
        <taxon>Agaricomycotina</taxon>
        <taxon>Agaricomycetes</taxon>
        <taxon>Agaricomycetidae</taxon>
        <taxon>Agaricales</taxon>
        <taxon>Marasmiineae</taxon>
        <taxon>Omphalotaceae</taxon>
        <taxon>Gymnopus</taxon>
    </lineage>
</organism>
<dbReference type="Pfam" id="PF13445">
    <property type="entry name" value="zf-RING_UBOX"/>
    <property type="match status" value="1"/>
</dbReference>
<dbReference type="OrthoDB" id="3046912at2759"/>
<keyword evidence="8" id="KW-1185">Reference proteome</keyword>
<dbReference type="PROSITE" id="PS00518">
    <property type="entry name" value="ZF_RING_1"/>
    <property type="match status" value="1"/>
</dbReference>
<dbReference type="InterPro" id="IPR027370">
    <property type="entry name" value="Znf-RING_euk"/>
</dbReference>
<keyword evidence="1" id="KW-0479">Metal-binding</keyword>
<evidence type="ECO:0000313" key="8">
    <source>
        <dbReference type="Proteomes" id="UP000799118"/>
    </source>
</evidence>
<name>A0A6A4GC23_9AGAR</name>
<evidence type="ECO:0000313" key="7">
    <source>
        <dbReference type="EMBL" id="KAE9382993.1"/>
    </source>
</evidence>
<dbReference type="SUPFAM" id="SSF57850">
    <property type="entry name" value="RING/U-box"/>
    <property type="match status" value="1"/>
</dbReference>
<keyword evidence="2 4" id="KW-0863">Zinc-finger</keyword>
<dbReference type="PROSITE" id="PS50089">
    <property type="entry name" value="ZF_RING_2"/>
    <property type="match status" value="1"/>
</dbReference>
<dbReference type="InterPro" id="IPR013083">
    <property type="entry name" value="Znf_RING/FYVE/PHD"/>
</dbReference>
<protein>
    <recommendedName>
        <fullName evidence="6">RING-type domain-containing protein</fullName>
    </recommendedName>
</protein>
<sequence length="248" mass="27350">MPKCPRNQSSEVVDPTRGPSPAPRRTPRVTRTYSRRHRGSGNTRSSPINLDSSDEESSCMTPPSNPVSTTVSTVTSKSSSFHYPLTPDIGADASQTGVISEALYTPASAKFEHLVDELKSAHECGCCSQLLSQPYTLRDCGHTFCALCLNDVRHSSTRVEANSRQYRPCPVCQAPIRSMPYKAYVVNSTVDILRDALDLASIPSGTLAWTANDFRPTPRRILPWIPPRLPLDPNRRTTRQLTPFPLSP</sequence>
<dbReference type="EMBL" id="ML770782">
    <property type="protein sequence ID" value="KAE9382993.1"/>
    <property type="molecule type" value="Genomic_DNA"/>
</dbReference>
<dbReference type="Gene3D" id="3.30.40.10">
    <property type="entry name" value="Zinc/RING finger domain, C3HC4 (zinc finger)"/>
    <property type="match status" value="1"/>
</dbReference>
<evidence type="ECO:0000256" key="5">
    <source>
        <dbReference type="SAM" id="MobiDB-lite"/>
    </source>
</evidence>
<evidence type="ECO:0000256" key="2">
    <source>
        <dbReference type="ARBA" id="ARBA00022771"/>
    </source>
</evidence>
<evidence type="ECO:0000256" key="4">
    <source>
        <dbReference type="PROSITE-ProRule" id="PRU00175"/>
    </source>
</evidence>
<dbReference type="GO" id="GO:0008270">
    <property type="term" value="F:zinc ion binding"/>
    <property type="evidence" value="ECO:0007669"/>
    <property type="project" value="UniProtKB-KW"/>
</dbReference>
<dbReference type="InterPro" id="IPR001841">
    <property type="entry name" value="Znf_RING"/>
</dbReference>
<dbReference type="SMART" id="SM00184">
    <property type="entry name" value="RING"/>
    <property type="match status" value="1"/>
</dbReference>
<gene>
    <name evidence="7" type="ORF">BT96DRAFT_1009765</name>
</gene>
<reference evidence="7" key="1">
    <citation type="journal article" date="2019" name="Environ. Microbiol.">
        <title>Fungal ecological strategies reflected in gene transcription - a case study of two litter decomposers.</title>
        <authorList>
            <person name="Barbi F."/>
            <person name="Kohler A."/>
            <person name="Barry K."/>
            <person name="Baskaran P."/>
            <person name="Daum C."/>
            <person name="Fauchery L."/>
            <person name="Ihrmark K."/>
            <person name="Kuo A."/>
            <person name="LaButti K."/>
            <person name="Lipzen A."/>
            <person name="Morin E."/>
            <person name="Grigoriev I.V."/>
            <person name="Henrissat B."/>
            <person name="Lindahl B."/>
            <person name="Martin F."/>
        </authorList>
    </citation>
    <scope>NUCLEOTIDE SEQUENCE</scope>
    <source>
        <strain evidence="7">JB14</strain>
    </source>
</reference>
<feature type="compositionally biased region" description="Polar residues" evidence="5">
    <location>
        <begin position="40"/>
        <end position="51"/>
    </location>
</feature>
<feature type="domain" description="RING-type" evidence="6">
    <location>
        <begin position="124"/>
        <end position="173"/>
    </location>
</feature>
<dbReference type="Proteomes" id="UP000799118">
    <property type="component" value="Unassembled WGS sequence"/>
</dbReference>
<feature type="compositionally biased region" description="Basic residues" evidence="5">
    <location>
        <begin position="25"/>
        <end position="39"/>
    </location>
</feature>
<dbReference type="InterPro" id="IPR017907">
    <property type="entry name" value="Znf_RING_CS"/>
</dbReference>
<dbReference type="AlphaFoldDB" id="A0A6A4GC23"/>
<evidence type="ECO:0000256" key="1">
    <source>
        <dbReference type="ARBA" id="ARBA00022723"/>
    </source>
</evidence>
<keyword evidence="3" id="KW-0862">Zinc</keyword>
<proteinExistence type="predicted"/>
<evidence type="ECO:0000259" key="6">
    <source>
        <dbReference type="PROSITE" id="PS50089"/>
    </source>
</evidence>
<evidence type="ECO:0000256" key="3">
    <source>
        <dbReference type="ARBA" id="ARBA00022833"/>
    </source>
</evidence>
<feature type="region of interest" description="Disordered" evidence="5">
    <location>
        <begin position="1"/>
        <end position="72"/>
    </location>
</feature>
<accession>A0A6A4GC23</accession>